<feature type="transmembrane region" description="Helical" evidence="6">
    <location>
        <begin position="226"/>
        <end position="249"/>
    </location>
</feature>
<keyword evidence="4 6" id="KW-1133">Transmembrane helix</keyword>
<reference evidence="8 9" key="1">
    <citation type="submission" date="2015-01" db="EMBL/GenBank/DDBJ databases">
        <title>Deinococcus puniceus/DY1/ whole genome sequencing.</title>
        <authorList>
            <person name="Kim M.K."/>
            <person name="Srinivasan S."/>
            <person name="Lee J.-J."/>
        </authorList>
    </citation>
    <scope>NUCLEOTIDE SEQUENCE [LARGE SCALE GENOMIC DNA]</scope>
    <source>
        <strain evidence="8 9">DY1</strain>
    </source>
</reference>
<dbReference type="PANTHER" id="PTHR30619">
    <property type="entry name" value="DNA INTERNALIZATION/COMPETENCE PROTEIN COMEC/REC2"/>
    <property type="match status" value="1"/>
</dbReference>
<dbReference type="SUPFAM" id="SSF56281">
    <property type="entry name" value="Metallo-hydrolase/oxidoreductase"/>
    <property type="match status" value="1"/>
</dbReference>
<evidence type="ECO:0000313" key="8">
    <source>
        <dbReference type="EMBL" id="ANE42845.1"/>
    </source>
</evidence>
<dbReference type="Gene3D" id="3.60.15.10">
    <property type="entry name" value="Ribonuclease Z/Hydroxyacylglutathione hydrolase-like"/>
    <property type="match status" value="1"/>
</dbReference>
<dbReference type="InterPro" id="IPR035681">
    <property type="entry name" value="ComA-like_MBL"/>
</dbReference>
<feature type="transmembrane region" description="Helical" evidence="6">
    <location>
        <begin position="256"/>
        <end position="274"/>
    </location>
</feature>
<feature type="transmembrane region" description="Helical" evidence="6">
    <location>
        <begin position="470"/>
        <end position="489"/>
    </location>
</feature>
<proteinExistence type="predicted"/>
<keyword evidence="2" id="KW-1003">Cell membrane</keyword>
<dbReference type="InterPro" id="IPR052159">
    <property type="entry name" value="Competence_DNA_uptake"/>
</dbReference>
<sequence>MPKFPASPTSGGRLAWTVPAVLGVIGGILLGLGIGWGGLAVVVGLLLAWFDARPLLAGAALLGGAAGFGSVRVQAAQPDPMTPWIGAQVTLTGDWDGQFLTLHDPRARLAVAPKPGIPTGRVTLSGRLVRPDSRRIPGGFDQAAWLRSQGGLFLPTPTAVLMAAQVRSSTPENGLRGWFRRGLTVGLGQREAALMQAIELGDRNDIGQEKFAEGYGVRDAFNRAGLAHLMALSGQNVALITGVLIWLLTRAGVPNLWRYLAPALLLVPYLVQLVGFSPSITRAVIMGFAVMIGLAVGRGKPDGLGITAFAALACLLPFPMWLLDVGFQLSFLAVLALLLSGKVAALLPPKWPMWLRLALVATVLAELGTLPIIASTFGQIPLVGLPANLLAGAVMVVLVPLGFLAGLLGPAAILINWLVSIFANMLLLIAETFGRAPVLSWGTVSAAGYVAYALAAGAGVLWLRGRIRAPAALGTVLACMVFTALPPRLNPPCEIVFLDVGQGDATLIRLPGFTALVDAGGSVNSDYDVGERTVLPALRALGVRKLDLLIATHADTDHIEGISGVLRGLPVGEMWVGHLKTDDPVLTAVLLTARERRVPVREVRRGDQLKVSGLTLNVLWPVGNVWSTEDNDNSVAVTLELPTAGGKLWRTAILGDLADPAEALISAGKLDLLKAAHHGSRFSTGQTVLAQTRPEDVLISVGARNTYGHPHPTVLARIQAVRAKVWRTDQMGTVRWPLP</sequence>
<keyword evidence="5 6" id="KW-0472">Membrane</keyword>
<protein>
    <submittedName>
        <fullName evidence="8">Competence protein ComEC</fullName>
    </submittedName>
</protein>
<dbReference type="Pfam" id="PF03772">
    <property type="entry name" value="Competence"/>
    <property type="match status" value="1"/>
</dbReference>
<gene>
    <name evidence="8" type="ORF">SU48_02675</name>
</gene>
<organism evidence="8 9">
    <name type="scientific">Deinococcus puniceus</name>
    <dbReference type="NCBI Taxonomy" id="1182568"/>
    <lineage>
        <taxon>Bacteria</taxon>
        <taxon>Thermotogati</taxon>
        <taxon>Deinococcota</taxon>
        <taxon>Deinococci</taxon>
        <taxon>Deinococcales</taxon>
        <taxon>Deinococcaceae</taxon>
        <taxon>Deinococcus</taxon>
    </lineage>
</organism>
<evidence type="ECO:0000256" key="6">
    <source>
        <dbReference type="SAM" id="Phobius"/>
    </source>
</evidence>
<dbReference type="GO" id="GO:0030420">
    <property type="term" value="P:establishment of competence for transformation"/>
    <property type="evidence" value="ECO:0007669"/>
    <property type="project" value="InterPro"/>
</dbReference>
<dbReference type="CDD" id="cd07731">
    <property type="entry name" value="ComA-like_MBL-fold"/>
    <property type="match status" value="1"/>
</dbReference>
<feature type="transmembrane region" description="Helical" evidence="6">
    <location>
        <begin position="389"/>
        <end position="408"/>
    </location>
</feature>
<dbReference type="NCBIfam" id="TIGR00360">
    <property type="entry name" value="ComEC_N-term"/>
    <property type="match status" value="1"/>
</dbReference>
<keyword evidence="9" id="KW-1185">Reference proteome</keyword>
<feature type="domain" description="Metallo-beta-lactamase" evidence="7">
    <location>
        <begin position="502"/>
        <end position="677"/>
    </location>
</feature>
<evidence type="ECO:0000313" key="9">
    <source>
        <dbReference type="Proteomes" id="UP000077363"/>
    </source>
</evidence>
<evidence type="ECO:0000256" key="4">
    <source>
        <dbReference type="ARBA" id="ARBA00022989"/>
    </source>
</evidence>
<feature type="transmembrane region" description="Helical" evidence="6">
    <location>
        <begin position="55"/>
        <end position="75"/>
    </location>
</feature>
<dbReference type="KEGG" id="dpu:SU48_02675"/>
<evidence type="ECO:0000256" key="5">
    <source>
        <dbReference type="ARBA" id="ARBA00023136"/>
    </source>
</evidence>
<feature type="transmembrane region" description="Helical" evidence="6">
    <location>
        <begin position="415"/>
        <end position="433"/>
    </location>
</feature>
<dbReference type="STRING" id="1182568.SU48_02675"/>
<feature type="transmembrane region" description="Helical" evidence="6">
    <location>
        <begin position="329"/>
        <end position="347"/>
    </location>
</feature>
<evidence type="ECO:0000256" key="3">
    <source>
        <dbReference type="ARBA" id="ARBA00022692"/>
    </source>
</evidence>
<dbReference type="PATRIC" id="fig|1182568.3.peg.560"/>
<dbReference type="Proteomes" id="UP000077363">
    <property type="component" value="Chromosome"/>
</dbReference>
<feature type="transmembrane region" description="Helical" evidence="6">
    <location>
        <begin position="280"/>
        <end position="297"/>
    </location>
</feature>
<dbReference type="EMBL" id="CP011387">
    <property type="protein sequence ID" value="ANE42845.1"/>
    <property type="molecule type" value="Genomic_DNA"/>
</dbReference>
<keyword evidence="3 6" id="KW-0812">Transmembrane</keyword>
<dbReference type="AlphaFoldDB" id="A0A172T723"/>
<dbReference type="GO" id="GO:0005886">
    <property type="term" value="C:plasma membrane"/>
    <property type="evidence" value="ECO:0007669"/>
    <property type="project" value="UniProtKB-SubCell"/>
</dbReference>
<feature type="transmembrane region" description="Helical" evidence="6">
    <location>
        <begin position="354"/>
        <end position="377"/>
    </location>
</feature>
<dbReference type="InterPro" id="IPR004797">
    <property type="entry name" value="Competence_ComEC/Rec2"/>
</dbReference>
<feature type="transmembrane region" description="Helical" evidence="6">
    <location>
        <begin position="439"/>
        <end position="463"/>
    </location>
</feature>
<evidence type="ECO:0000256" key="1">
    <source>
        <dbReference type="ARBA" id="ARBA00004651"/>
    </source>
</evidence>
<dbReference type="InterPro" id="IPR036866">
    <property type="entry name" value="RibonucZ/Hydroxyglut_hydro"/>
</dbReference>
<feature type="transmembrane region" description="Helical" evidence="6">
    <location>
        <begin position="20"/>
        <end position="48"/>
    </location>
</feature>
<dbReference type="NCBIfam" id="TIGR00361">
    <property type="entry name" value="ComEC_Rec2"/>
    <property type="match status" value="1"/>
</dbReference>
<evidence type="ECO:0000259" key="7">
    <source>
        <dbReference type="SMART" id="SM00849"/>
    </source>
</evidence>
<evidence type="ECO:0000256" key="2">
    <source>
        <dbReference type="ARBA" id="ARBA00022475"/>
    </source>
</evidence>
<dbReference type="InterPro" id="IPR004477">
    <property type="entry name" value="ComEC_N"/>
</dbReference>
<name>A0A172T723_9DEIO</name>
<dbReference type="InterPro" id="IPR001279">
    <property type="entry name" value="Metallo-B-lactamas"/>
</dbReference>
<feature type="transmembrane region" description="Helical" evidence="6">
    <location>
        <begin position="304"/>
        <end position="323"/>
    </location>
</feature>
<accession>A0A172T723</accession>
<dbReference type="SMART" id="SM00849">
    <property type="entry name" value="Lactamase_B"/>
    <property type="match status" value="1"/>
</dbReference>
<dbReference type="PANTHER" id="PTHR30619:SF1">
    <property type="entry name" value="RECOMBINATION PROTEIN 2"/>
    <property type="match status" value="1"/>
</dbReference>
<comment type="subcellular location">
    <subcellularLocation>
        <location evidence="1">Cell membrane</location>
        <topology evidence="1">Multi-pass membrane protein</topology>
    </subcellularLocation>
</comment>
<dbReference type="Pfam" id="PF00753">
    <property type="entry name" value="Lactamase_B"/>
    <property type="match status" value="1"/>
</dbReference>